<dbReference type="InterPro" id="IPR055684">
    <property type="entry name" value="DUF7260"/>
</dbReference>
<sequence length="258" mass="28493">MTVTTHVAQAIERVRAERAAVERRRDAFETFAERVQGLSPEPSSTSVGVAAVAGTRRQASGDACRQVRTAFAETVRPHSVADADDAEPLLETIRAELSDTIAVALAPTTDSSFSPTLKRAILSEVATRKAENDLLDRALGRELAHLDDAREDIDDITGWIADADETPLLNLEFEALADRHETLDAHRDRCSTVARRRQQFLRETTSRGSEPGVGHWQVVSYLYSDFPVDHPLLATVARLDDACATCQRTVRDHLVRRV</sequence>
<name>A0A1H3VRC6_9EURY</name>
<evidence type="ECO:0000259" key="1">
    <source>
        <dbReference type="Pfam" id="PF23921"/>
    </source>
</evidence>
<accession>A0A1H3VRC6</accession>
<keyword evidence="3" id="KW-1185">Reference proteome</keyword>
<reference evidence="2 3" key="1">
    <citation type="submission" date="2016-10" db="EMBL/GenBank/DDBJ databases">
        <authorList>
            <person name="de Groot N.N."/>
        </authorList>
    </citation>
    <scope>NUCLEOTIDE SEQUENCE [LARGE SCALE GENOMIC DNA]</scope>
    <source>
        <strain evidence="2 3">CGMCC 1.8712</strain>
    </source>
</reference>
<feature type="domain" description="DUF7260" evidence="1">
    <location>
        <begin position="5"/>
        <end position="247"/>
    </location>
</feature>
<evidence type="ECO:0000313" key="3">
    <source>
        <dbReference type="Proteomes" id="UP000236755"/>
    </source>
</evidence>
<evidence type="ECO:0000313" key="2">
    <source>
        <dbReference type="EMBL" id="SDZ76668.1"/>
    </source>
</evidence>
<protein>
    <recommendedName>
        <fullName evidence="1">DUF7260 domain-containing protein</fullName>
    </recommendedName>
</protein>
<dbReference type="STRING" id="555874.SAMN04488065_0149"/>
<dbReference type="Proteomes" id="UP000236755">
    <property type="component" value="Unassembled WGS sequence"/>
</dbReference>
<proteinExistence type="predicted"/>
<dbReference type="AlphaFoldDB" id="A0A1H3VRC6"/>
<gene>
    <name evidence="2" type="ORF">SAMN04488065_0149</name>
</gene>
<organism evidence="2 3">
    <name type="scientific">Haloplanus vescus</name>
    <dbReference type="NCBI Taxonomy" id="555874"/>
    <lineage>
        <taxon>Archaea</taxon>
        <taxon>Methanobacteriati</taxon>
        <taxon>Methanobacteriota</taxon>
        <taxon>Stenosarchaea group</taxon>
        <taxon>Halobacteria</taxon>
        <taxon>Halobacteriales</taxon>
        <taxon>Haloferacaceae</taxon>
        <taxon>Haloplanus</taxon>
    </lineage>
</organism>
<dbReference type="OrthoDB" id="213880at2157"/>
<dbReference type="Pfam" id="PF23921">
    <property type="entry name" value="DUF7260"/>
    <property type="match status" value="1"/>
</dbReference>
<dbReference type="EMBL" id="FNQT01000001">
    <property type="protein sequence ID" value="SDZ76668.1"/>
    <property type="molecule type" value="Genomic_DNA"/>
</dbReference>
<dbReference type="RefSeq" id="WP_092629943.1">
    <property type="nucleotide sequence ID" value="NZ_FNQT01000001.1"/>
</dbReference>